<dbReference type="EMBL" id="CM056741">
    <property type="protein sequence ID" value="KAJ8685090.1"/>
    <property type="molecule type" value="Genomic_DNA"/>
</dbReference>
<evidence type="ECO:0000313" key="1">
    <source>
        <dbReference type="EMBL" id="KAJ8685090.1"/>
    </source>
</evidence>
<proteinExistence type="predicted"/>
<comment type="caution">
    <text evidence="1">The sequence shown here is derived from an EMBL/GenBank/DDBJ whole genome shotgun (WGS) entry which is preliminary data.</text>
</comment>
<reference evidence="1" key="1">
    <citation type="submission" date="2023-04" db="EMBL/GenBank/DDBJ databases">
        <title>A chromosome-level genome assembly of the parasitoid wasp Eretmocerus hayati.</title>
        <authorList>
            <person name="Zhong Y."/>
            <person name="Liu S."/>
            <person name="Liu Y."/>
        </authorList>
    </citation>
    <scope>NUCLEOTIDE SEQUENCE</scope>
    <source>
        <strain evidence="1">ZJU_SS_LIU_2023</strain>
    </source>
</reference>
<organism evidence="1 2">
    <name type="scientific">Eretmocerus hayati</name>
    <dbReference type="NCBI Taxonomy" id="131215"/>
    <lineage>
        <taxon>Eukaryota</taxon>
        <taxon>Metazoa</taxon>
        <taxon>Ecdysozoa</taxon>
        <taxon>Arthropoda</taxon>
        <taxon>Hexapoda</taxon>
        <taxon>Insecta</taxon>
        <taxon>Pterygota</taxon>
        <taxon>Neoptera</taxon>
        <taxon>Endopterygota</taxon>
        <taxon>Hymenoptera</taxon>
        <taxon>Apocrita</taxon>
        <taxon>Proctotrupomorpha</taxon>
        <taxon>Chalcidoidea</taxon>
        <taxon>Aphelinidae</taxon>
        <taxon>Aphelininae</taxon>
        <taxon>Eretmocerus</taxon>
    </lineage>
</organism>
<evidence type="ECO:0000313" key="2">
    <source>
        <dbReference type="Proteomes" id="UP001239111"/>
    </source>
</evidence>
<gene>
    <name evidence="1" type="ORF">QAD02_020883</name>
</gene>
<accession>A0ACC2PNA6</accession>
<dbReference type="Proteomes" id="UP001239111">
    <property type="component" value="Chromosome 1"/>
</dbReference>
<protein>
    <submittedName>
        <fullName evidence="1">Uncharacterized protein</fullName>
    </submittedName>
</protein>
<keyword evidence="2" id="KW-1185">Reference proteome</keyword>
<sequence length="220" mass="24971">MEEFVDQNGTEGLTVLFTYCADGTRAPMMVFYPEGVVAHFPPEWGIGCIDNGSEDSVEIVAGGTGSSSLAGERMGYFHANIGDQELNRSKNLNFTNDNANFSVAKHKSNSSVATSDIWIKEYELEEAEKGEAEHKAAEKLRQKEEAKKEAKRKAAERKMLQERKKKLAGDRRKIEHKIEELSSRKMKKEKIDSRPYFLCDVSFLIMFHCTRRLYSRNSSC</sequence>
<name>A0ACC2PNA6_9HYME</name>